<evidence type="ECO:0008006" key="4">
    <source>
        <dbReference type="Google" id="ProtNLM"/>
    </source>
</evidence>
<dbReference type="EMBL" id="JBHSHP010000015">
    <property type="protein sequence ID" value="MFC4754177.1"/>
    <property type="molecule type" value="Genomic_DNA"/>
</dbReference>
<dbReference type="Proteomes" id="UP001595836">
    <property type="component" value="Unassembled WGS sequence"/>
</dbReference>
<reference evidence="3" key="1">
    <citation type="journal article" date="2019" name="Int. J. Syst. Evol. Microbiol.">
        <title>The Global Catalogue of Microorganisms (GCM) 10K type strain sequencing project: providing services to taxonomists for standard genome sequencing and annotation.</title>
        <authorList>
            <consortium name="The Broad Institute Genomics Platform"/>
            <consortium name="The Broad Institute Genome Sequencing Center for Infectious Disease"/>
            <person name="Wu L."/>
            <person name="Ma J."/>
        </authorList>
    </citation>
    <scope>NUCLEOTIDE SEQUENCE [LARGE SCALE GENOMIC DNA]</scope>
    <source>
        <strain evidence="3">JCM 11882</strain>
    </source>
</reference>
<accession>A0ABV9PMV9</accession>
<name>A0ABV9PMV9_9ACTN</name>
<evidence type="ECO:0000313" key="2">
    <source>
        <dbReference type="EMBL" id="MFC4754177.1"/>
    </source>
</evidence>
<comment type="caution">
    <text evidence="2">The sequence shown here is derived from an EMBL/GenBank/DDBJ whole genome shotgun (WGS) entry which is preliminary data.</text>
</comment>
<feature type="region of interest" description="Disordered" evidence="1">
    <location>
        <begin position="1"/>
        <end position="22"/>
    </location>
</feature>
<protein>
    <recommendedName>
        <fullName evidence="4">Transposase</fullName>
    </recommendedName>
</protein>
<organism evidence="2 3">
    <name type="scientific">Dietzia aurantiaca</name>
    <dbReference type="NCBI Taxonomy" id="983873"/>
    <lineage>
        <taxon>Bacteria</taxon>
        <taxon>Bacillati</taxon>
        <taxon>Actinomycetota</taxon>
        <taxon>Actinomycetes</taxon>
        <taxon>Mycobacteriales</taxon>
        <taxon>Dietziaceae</taxon>
        <taxon>Dietzia</taxon>
    </lineage>
</organism>
<keyword evidence="3" id="KW-1185">Reference proteome</keyword>
<evidence type="ECO:0000313" key="3">
    <source>
        <dbReference type="Proteomes" id="UP001595836"/>
    </source>
</evidence>
<proteinExistence type="predicted"/>
<sequence>MTRADPRLPRATLEELATRAREQGEQLEKLRLRCTDALHQE</sequence>
<evidence type="ECO:0000256" key="1">
    <source>
        <dbReference type="SAM" id="MobiDB-lite"/>
    </source>
</evidence>
<gene>
    <name evidence="2" type="ORF">ACFO7U_05200</name>
</gene>
<dbReference type="RefSeq" id="WP_344994357.1">
    <property type="nucleotide sequence ID" value="NZ_BAABCD010000042.1"/>
</dbReference>